<evidence type="ECO:0000313" key="2">
    <source>
        <dbReference type="Proteomes" id="UP001177003"/>
    </source>
</evidence>
<reference evidence="1" key="1">
    <citation type="submission" date="2023-04" db="EMBL/GenBank/DDBJ databases">
        <authorList>
            <person name="Vijverberg K."/>
            <person name="Xiong W."/>
            <person name="Schranz E."/>
        </authorList>
    </citation>
    <scope>NUCLEOTIDE SEQUENCE</scope>
</reference>
<organism evidence="1 2">
    <name type="scientific">Lactuca saligna</name>
    <name type="common">Willowleaf lettuce</name>
    <dbReference type="NCBI Taxonomy" id="75948"/>
    <lineage>
        <taxon>Eukaryota</taxon>
        <taxon>Viridiplantae</taxon>
        <taxon>Streptophyta</taxon>
        <taxon>Embryophyta</taxon>
        <taxon>Tracheophyta</taxon>
        <taxon>Spermatophyta</taxon>
        <taxon>Magnoliopsida</taxon>
        <taxon>eudicotyledons</taxon>
        <taxon>Gunneridae</taxon>
        <taxon>Pentapetalae</taxon>
        <taxon>asterids</taxon>
        <taxon>campanulids</taxon>
        <taxon>Asterales</taxon>
        <taxon>Asteraceae</taxon>
        <taxon>Cichorioideae</taxon>
        <taxon>Cichorieae</taxon>
        <taxon>Lactucinae</taxon>
        <taxon>Lactuca</taxon>
    </lineage>
</organism>
<protein>
    <submittedName>
        <fullName evidence="1">Uncharacterized protein</fullName>
    </submittedName>
</protein>
<dbReference type="AlphaFoldDB" id="A0AA35VC74"/>
<sequence>MGQYQHYNDPYNDDLYDDRYDDDYSWDYSSAQGQYRESSCFLDNQESDKSSFSKKLDQMLEMLKETLNKEEVNSKLIFAIEDQLERITDQLKQQSPGKPSDTTQVNEISCREGVIDMIFGNHKVRFLLFRPTNDPPISGDMFVINTIDDYVYEHTTNMLYDTTHNLEKHFPCHRLIEFDRVEFQQVKKKLWIKKHDVVLTHKSKMKMLHDTKHRVNKSINKNYA</sequence>
<accession>A0AA35VC74</accession>
<gene>
    <name evidence="1" type="ORF">LSALG_LOCUS897</name>
</gene>
<keyword evidence="2" id="KW-1185">Reference proteome</keyword>
<dbReference type="Proteomes" id="UP001177003">
    <property type="component" value="Chromosome 0"/>
</dbReference>
<proteinExistence type="predicted"/>
<dbReference type="EMBL" id="OX465086">
    <property type="protein sequence ID" value="CAI9260047.1"/>
    <property type="molecule type" value="Genomic_DNA"/>
</dbReference>
<name>A0AA35VC74_LACSI</name>
<evidence type="ECO:0000313" key="1">
    <source>
        <dbReference type="EMBL" id="CAI9260047.1"/>
    </source>
</evidence>